<feature type="binding site" evidence="12">
    <location>
        <position position="178"/>
    </location>
    <ligand>
        <name>GTP</name>
        <dbReference type="ChEBI" id="CHEBI:37565"/>
    </ligand>
</feature>
<keyword evidence="2 12" id="KW-0004">4Fe-4S</keyword>
<keyword evidence="7 12" id="KW-0411">Iron-sulfur</keyword>
<feature type="binding site" evidence="12">
    <location>
        <position position="44"/>
    </location>
    <ligand>
        <name>[4Fe-4S] cluster</name>
        <dbReference type="ChEBI" id="CHEBI:49883"/>
        <label>1</label>
        <note>4Fe-4S-S-AdoMet</note>
    </ligand>
</feature>
<evidence type="ECO:0000256" key="2">
    <source>
        <dbReference type="ARBA" id="ARBA00022485"/>
    </source>
</evidence>
<feature type="binding site" evidence="12">
    <location>
        <position position="276"/>
    </location>
    <ligand>
        <name>[4Fe-4S] cluster</name>
        <dbReference type="ChEBI" id="CHEBI:49883"/>
        <label>2</label>
        <note>4Fe-4S-substrate</note>
    </ligand>
</feature>
<dbReference type="SUPFAM" id="SSF102114">
    <property type="entry name" value="Radical SAM enzymes"/>
    <property type="match status" value="1"/>
</dbReference>
<feature type="binding site" evidence="12">
    <location>
        <position position="141"/>
    </location>
    <ligand>
        <name>S-adenosyl-L-methionine</name>
        <dbReference type="ChEBI" id="CHEBI:59789"/>
    </ligand>
</feature>
<dbReference type="PANTHER" id="PTHR22960:SF0">
    <property type="entry name" value="MOLYBDENUM COFACTOR BIOSYNTHESIS PROTEIN 1"/>
    <property type="match status" value="1"/>
</dbReference>
<dbReference type="InterPro" id="IPR050105">
    <property type="entry name" value="MoCo_biosynth_MoaA/MoaC"/>
</dbReference>
<dbReference type="NCBIfam" id="TIGR02666">
    <property type="entry name" value="moaA"/>
    <property type="match status" value="1"/>
</dbReference>
<evidence type="ECO:0000256" key="8">
    <source>
        <dbReference type="ARBA" id="ARBA00023134"/>
    </source>
</evidence>
<name>A0ABM7GSJ0_9GAMM</name>
<keyword evidence="3 12" id="KW-0949">S-adenosyl-L-methionine</keyword>
<evidence type="ECO:0000256" key="5">
    <source>
        <dbReference type="ARBA" id="ARBA00022741"/>
    </source>
</evidence>
<evidence type="ECO:0000256" key="6">
    <source>
        <dbReference type="ARBA" id="ARBA00023004"/>
    </source>
</evidence>
<comment type="function">
    <text evidence="12">Catalyzes the cyclization of GTP to (8S)-3',8-cyclo-7,8-dihydroguanosine 5'-triphosphate.</text>
</comment>
<feature type="binding site" evidence="12">
    <location>
        <position position="48"/>
    </location>
    <ligand>
        <name>[4Fe-4S] cluster</name>
        <dbReference type="ChEBI" id="CHEBI:49883"/>
        <label>1</label>
        <note>4Fe-4S-S-AdoMet</note>
    </ligand>
</feature>
<gene>
    <name evidence="12 14" type="primary">moaA</name>
    <name evidence="14" type="ORF">HORIV_61090</name>
</gene>
<dbReference type="InterPro" id="IPR010505">
    <property type="entry name" value="MoaA_twitch"/>
</dbReference>
<evidence type="ECO:0000259" key="13">
    <source>
        <dbReference type="PROSITE" id="PS51918"/>
    </source>
</evidence>
<reference evidence="15" key="1">
    <citation type="journal article" date="2019" name="Microbiol. Resour. Announc.">
        <title>Complete Genome Sequence of Halomonas olivaria, a Moderately Halophilic Bacterium Isolated from Olive Processing Effluents, Obtained by Nanopore Sequencing.</title>
        <authorList>
            <person name="Nagata S."/>
            <person name="Ii K.M."/>
            <person name="Tsukimi T."/>
            <person name="Miura M.C."/>
            <person name="Galipon J."/>
            <person name="Arakawa K."/>
        </authorList>
    </citation>
    <scope>NUCLEOTIDE SEQUENCE [LARGE SCALE GENOMIC DNA]</scope>
    <source>
        <strain evidence="15">TYRC17</strain>
    </source>
</reference>
<dbReference type="InterPro" id="IPR013785">
    <property type="entry name" value="Aldolase_TIM"/>
</dbReference>
<feature type="binding site" evidence="12">
    <location>
        <position position="37"/>
    </location>
    <ligand>
        <name>GTP</name>
        <dbReference type="ChEBI" id="CHEBI:37565"/>
    </ligand>
</feature>
<evidence type="ECO:0000256" key="11">
    <source>
        <dbReference type="ARBA" id="ARBA00048697"/>
    </source>
</evidence>
<feature type="binding site" evidence="12">
    <location>
        <position position="86"/>
    </location>
    <ligand>
        <name>GTP</name>
        <dbReference type="ChEBI" id="CHEBI:37565"/>
    </ligand>
</feature>
<feature type="binding site" evidence="12">
    <location>
        <position position="212"/>
    </location>
    <ligand>
        <name>S-adenosyl-L-methionine</name>
        <dbReference type="ChEBI" id="CHEBI:59789"/>
    </ligand>
</feature>
<evidence type="ECO:0000256" key="3">
    <source>
        <dbReference type="ARBA" id="ARBA00022691"/>
    </source>
</evidence>
<sequence length="383" mass="42983">MSEQRTAQQQSGQQQSTQVQAGQQLIDDFGRRVSYVRISVTDRCDFRCVYCMSEEMTFLPRAQVLTLEEIAMVARAFTELGVEKIRLTGGEPLVRRGIEQLVDEIGAMPGLNDFTMTTNGASLRKHAKQLYASGLRRLNISLDSLDAERFKQLTRTGDLAKVIDGIHAAQEAGFKRIKLNAVILKGRNDDEVIDLVTFARQEGLDISFIEEMPLGDVSDHSRAETFYSSDDVQALIESRYPLIPTTETTPGPSRYFKMADSDSRVGFISPHSHNFCDTCNRVRVTVEGRLLLCLGNEHSVDLRAVLRRHPGNMQALKKAIINALPLKPERHHFTTDGDVQVVRFMNMTGGSRWQCQQQWLAEKCRYISSPAFSAVAKPRLSTA</sequence>
<dbReference type="EMBL" id="AP019416">
    <property type="protein sequence ID" value="BBI53688.1"/>
    <property type="molecule type" value="Genomic_DNA"/>
</dbReference>
<dbReference type="PANTHER" id="PTHR22960">
    <property type="entry name" value="MOLYBDOPTERIN COFACTOR SYNTHESIS PROTEIN A"/>
    <property type="match status" value="1"/>
</dbReference>
<evidence type="ECO:0000256" key="4">
    <source>
        <dbReference type="ARBA" id="ARBA00022723"/>
    </source>
</evidence>
<dbReference type="SFLD" id="SFLDG01386">
    <property type="entry name" value="main_SPASM_domain-containing"/>
    <property type="match status" value="1"/>
</dbReference>
<keyword evidence="4 12" id="KW-0479">Metal-binding</keyword>
<keyword evidence="8 12" id="KW-0342">GTP-binding</keyword>
<feature type="binding site" evidence="12">
    <location>
        <position position="90"/>
    </location>
    <ligand>
        <name>S-adenosyl-L-methionine</name>
        <dbReference type="ChEBI" id="CHEBI:59789"/>
    </ligand>
</feature>
<feature type="binding site" evidence="12">
    <location>
        <begin position="281"/>
        <end position="283"/>
    </location>
    <ligand>
        <name>GTP</name>
        <dbReference type="ChEBI" id="CHEBI:37565"/>
    </ligand>
</feature>
<protein>
    <recommendedName>
        <fullName evidence="1 12">GTP 3',8-cyclase</fullName>
        <ecNumber evidence="1 12">4.1.99.22</ecNumber>
    </recommendedName>
    <alternativeName>
        <fullName evidence="12">Molybdenum cofactor biosynthesis protein A</fullName>
    </alternativeName>
</protein>
<accession>A0ABM7GSJ0</accession>
<dbReference type="HAMAP" id="MF_01225_B">
    <property type="entry name" value="MoaA_B"/>
    <property type="match status" value="1"/>
</dbReference>
<dbReference type="Pfam" id="PF04055">
    <property type="entry name" value="Radical_SAM"/>
    <property type="match status" value="1"/>
</dbReference>
<evidence type="ECO:0000256" key="9">
    <source>
        <dbReference type="ARBA" id="ARBA00023150"/>
    </source>
</evidence>
<feature type="binding site" evidence="12">
    <location>
        <position position="51"/>
    </location>
    <ligand>
        <name>[4Fe-4S] cluster</name>
        <dbReference type="ChEBI" id="CHEBI:49883"/>
        <label>1</label>
        <note>4Fe-4S-S-AdoMet</note>
    </ligand>
</feature>
<evidence type="ECO:0000256" key="12">
    <source>
        <dbReference type="HAMAP-Rule" id="MF_01225"/>
    </source>
</evidence>
<comment type="catalytic activity">
    <reaction evidence="11 12">
        <text>GTP + AH2 + S-adenosyl-L-methionine = (8S)-3',8-cyclo-7,8-dihydroguanosine 5'-triphosphate + 5'-deoxyadenosine + L-methionine + A + H(+)</text>
        <dbReference type="Rhea" id="RHEA:49576"/>
        <dbReference type="ChEBI" id="CHEBI:13193"/>
        <dbReference type="ChEBI" id="CHEBI:15378"/>
        <dbReference type="ChEBI" id="CHEBI:17319"/>
        <dbReference type="ChEBI" id="CHEBI:17499"/>
        <dbReference type="ChEBI" id="CHEBI:37565"/>
        <dbReference type="ChEBI" id="CHEBI:57844"/>
        <dbReference type="ChEBI" id="CHEBI:59789"/>
        <dbReference type="ChEBI" id="CHEBI:131766"/>
        <dbReference type="EC" id="4.1.99.22"/>
    </reaction>
</comment>
<comment type="cofactor">
    <cofactor evidence="12">
        <name>[4Fe-4S] cluster</name>
        <dbReference type="ChEBI" id="CHEBI:49883"/>
    </cofactor>
    <text evidence="12">Binds 2 [4Fe-4S] clusters. Binds 1 [4Fe-4S] cluster coordinated with 3 cysteines and an exchangeable S-adenosyl-L-methionine and 1 [4Fe-4S] cluster coordinated with 3 cysteines and the GTP-derived substrate.</text>
</comment>
<dbReference type="InterPro" id="IPR006638">
    <property type="entry name" value="Elp3/MiaA/NifB-like_rSAM"/>
</dbReference>
<keyword evidence="9 12" id="KW-0501">Molybdenum cofactor biosynthesis</keyword>
<evidence type="ECO:0000256" key="7">
    <source>
        <dbReference type="ARBA" id="ARBA00023014"/>
    </source>
</evidence>
<feature type="binding site" evidence="12">
    <location>
        <position position="293"/>
    </location>
    <ligand>
        <name>[4Fe-4S] cluster</name>
        <dbReference type="ChEBI" id="CHEBI:49883"/>
        <label>2</label>
        <note>4Fe-4S-substrate</note>
    </ligand>
</feature>
<dbReference type="SMART" id="SM00729">
    <property type="entry name" value="Elp3"/>
    <property type="match status" value="1"/>
</dbReference>
<dbReference type="InterPro" id="IPR058240">
    <property type="entry name" value="rSAM_sf"/>
</dbReference>
<dbReference type="PROSITE" id="PS51918">
    <property type="entry name" value="RADICAL_SAM"/>
    <property type="match status" value="1"/>
</dbReference>
<comment type="pathway">
    <text evidence="12">Cofactor biosynthesis; molybdopterin biosynthesis.</text>
</comment>
<evidence type="ECO:0000256" key="10">
    <source>
        <dbReference type="ARBA" id="ARBA00023239"/>
    </source>
</evidence>
<dbReference type="SFLD" id="SFLDS00029">
    <property type="entry name" value="Radical_SAM"/>
    <property type="match status" value="1"/>
</dbReference>
<keyword evidence="15" id="KW-1185">Reference proteome</keyword>
<dbReference type="InterPro" id="IPR007197">
    <property type="entry name" value="rSAM"/>
</dbReference>
<feature type="domain" description="Radical SAM core" evidence="13">
    <location>
        <begin position="28"/>
        <end position="239"/>
    </location>
</feature>
<keyword evidence="5 12" id="KW-0547">Nucleotide-binding</keyword>
<keyword evidence="6 12" id="KW-0408">Iron</keyword>
<organism evidence="14 15">
    <name type="scientific">Vreelandella olivaria</name>
    <dbReference type="NCBI Taxonomy" id="390919"/>
    <lineage>
        <taxon>Bacteria</taxon>
        <taxon>Pseudomonadati</taxon>
        <taxon>Pseudomonadota</taxon>
        <taxon>Gammaproteobacteria</taxon>
        <taxon>Oceanospirillales</taxon>
        <taxon>Halomonadaceae</taxon>
        <taxon>Vreelandella</taxon>
    </lineage>
</organism>
<evidence type="ECO:0000256" key="1">
    <source>
        <dbReference type="ARBA" id="ARBA00012167"/>
    </source>
</evidence>
<dbReference type="InterPro" id="IPR040064">
    <property type="entry name" value="MoaA-like"/>
</dbReference>
<dbReference type="Proteomes" id="UP000289555">
    <property type="component" value="Chromosome"/>
</dbReference>
<feature type="binding site" evidence="12">
    <location>
        <position position="279"/>
    </location>
    <ligand>
        <name>[4Fe-4S] cluster</name>
        <dbReference type="ChEBI" id="CHEBI:49883"/>
        <label>2</label>
        <note>4Fe-4S-substrate</note>
    </ligand>
</feature>
<evidence type="ECO:0000313" key="14">
    <source>
        <dbReference type="EMBL" id="BBI53688.1"/>
    </source>
</evidence>
<dbReference type="InterPro" id="IPR013483">
    <property type="entry name" value="MoaA"/>
</dbReference>
<keyword evidence="10 12" id="KW-0456">Lyase</keyword>
<evidence type="ECO:0000313" key="15">
    <source>
        <dbReference type="Proteomes" id="UP000289555"/>
    </source>
</evidence>
<proteinExistence type="inferred from homology"/>
<dbReference type="Gene3D" id="3.20.20.70">
    <property type="entry name" value="Aldolase class I"/>
    <property type="match status" value="1"/>
</dbReference>
<dbReference type="InterPro" id="IPR000385">
    <property type="entry name" value="MoaA_NifB_PqqE_Fe-S-bd_CS"/>
</dbReference>
<comment type="subunit">
    <text evidence="12">Monomer and homodimer.</text>
</comment>
<feature type="binding site" evidence="12">
    <location>
        <position position="50"/>
    </location>
    <ligand>
        <name>S-adenosyl-L-methionine</name>
        <dbReference type="ChEBI" id="CHEBI:59789"/>
    </ligand>
</feature>
<dbReference type="PROSITE" id="PS01305">
    <property type="entry name" value="MOAA_NIFB_PQQE"/>
    <property type="match status" value="1"/>
</dbReference>
<dbReference type="CDD" id="cd21117">
    <property type="entry name" value="Twitch_MoaA"/>
    <property type="match status" value="1"/>
</dbReference>
<dbReference type="Pfam" id="PF06463">
    <property type="entry name" value="Mob_synth_C"/>
    <property type="match status" value="1"/>
</dbReference>
<dbReference type="SFLD" id="SFLDG01383">
    <property type="entry name" value="cyclic_pyranopterin_phosphate"/>
    <property type="match status" value="1"/>
</dbReference>
<comment type="similarity">
    <text evidence="12">Belongs to the radical SAM superfamily. MoaA family.</text>
</comment>
<feature type="binding site" evidence="12">
    <location>
        <position position="117"/>
    </location>
    <ligand>
        <name>GTP</name>
        <dbReference type="ChEBI" id="CHEBI:37565"/>
    </ligand>
</feature>
<dbReference type="SFLD" id="SFLDG01067">
    <property type="entry name" value="SPASM/twitch_domain_containing"/>
    <property type="match status" value="1"/>
</dbReference>
<dbReference type="CDD" id="cd01335">
    <property type="entry name" value="Radical_SAM"/>
    <property type="match status" value="1"/>
</dbReference>
<dbReference type="EC" id="4.1.99.22" evidence="1 12"/>